<dbReference type="CDD" id="cd00130">
    <property type="entry name" value="PAS"/>
    <property type="match status" value="2"/>
</dbReference>
<comment type="catalytic activity">
    <reaction evidence="1">
        <text>ATP + protein L-histidine = ADP + protein N-phospho-L-histidine.</text>
        <dbReference type="EC" id="2.7.13.3"/>
    </reaction>
</comment>
<dbReference type="Gene3D" id="1.10.287.130">
    <property type="match status" value="1"/>
</dbReference>
<dbReference type="Pfam" id="PF00512">
    <property type="entry name" value="HisKA"/>
    <property type="match status" value="1"/>
</dbReference>
<sequence>MEDAHTNPERGRRAFREAVESTGHAIYWTDTTATIEYVNPAFEEQTGYTAAEAVGSDASILQSGVHDERFYERLWDTILGGEIWEGEIVNQRADGERYVVEQTISPIADDGGEIVRFVAVNEDVTERREYRDRLERERDRFASLLNAVPVPLVLIAFDREDPRVEQVNRAFDETFGFAADELEGAALDAHIVDDARREQAREINERVRRGEQVRREVVRRTAAGEERTFLLTATALDGESSTECLATYLDITERERARAELERRTEDLEDFANVVSHDLRSPLNVASGYLDLVADEHDSPHIDTVRSAHERMRELIENVLTLARQGKSVDETYPVSIADVATDSWSTVETADATLDVETTRTIDADEARLRQLFGNLVRNAVEHGGSDVTVTVGDLADGSGFYVADDGPGIDPAERERVFDRGHTSTESGTGLGLSIVQEIVDAHGWEIVITESAAGGARFEIAGVERPDR</sequence>
<dbReference type="SUPFAM" id="SSF47384">
    <property type="entry name" value="Homodimeric domain of signal transducing histidine kinase"/>
    <property type="match status" value="1"/>
</dbReference>
<feature type="domain" description="Histidine kinase" evidence="7">
    <location>
        <begin position="274"/>
        <end position="463"/>
    </location>
</feature>
<dbReference type="Pfam" id="PF02518">
    <property type="entry name" value="HATPase_c"/>
    <property type="match status" value="1"/>
</dbReference>
<dbReference type="InterPro" id="IPR000014">
    <property type="entry name" value="PAS"/>
</dbReference>
<dbReference type="SMART" id="SM00387">
    <property type="entry name" value="HATPase_c"/>
    <property type="match status" value="1"/>
</dbReference>
<dbReference type="SUPFAM" id="SSF55785">
    <property type="entry name" value="PYP-like sensor domain (PAS domain)"/>
    <property type="match status" value="2"/>
</dbReference>
<evidence type="ECO:0000256" key="4">
    <source>
        <dbReference type="ARBA" id="ARBA00022679"/>
    </source>
</evidence>
<evidence type="ECO:0000256" key="5">
    <source>
        <dbReference type="ARBA" id="ARBA00022777"/>
    </source>
</evidence>
<gene>
    <name evidence="10" type="ORF">GCM10009021_21610</name>
</gene>
<feature type="domain" description="PAC" evidence="9">
    <location>
        <begin position="82"/>
        <end position="136"/>
    </location>
</feature>
<dbReference type="InterPro" id="IPR050736">
    <property type="entry name" value="Sensor_HK_Regulatory"/>
</dbReference>
<dbReference type="SUPFAM" id="SSF55874">
    <property type="entry name" value="ATPase domain of HSP90 chaperone/DNA topoisomerase II/histidine kinase"/>
    <property type="match status" value="1"/>
</dbReference>
<organism evidence="10 11">
    <name type="scientific">Halarchaeum nitratireducens</name>
    <dbReference type="NCBI Taxonomy" id="489913"/>
    <lineage>
        <taxon>Archaea</taxon>
        <taxon>Methanobacteriati</taxon>
        <taxon>Methanobacteriota</taxon>
        <taxon>Stenosarchaea group</taxon>
        <taxon>Halobacteria</taxon>
        <taxon>Halobacteriales</taxon>
        <taxon>Halobacteriaceae</taxon>
    </lineage>
</organism>
<name>A0A830GD16_9EURY</name>
<dbReference type="Pfam" id="PF08448">
    <property type="entry name" value="PAS_4"/>
    <property type="match status" value="1"/>
</dbReference>
<dbReference type="EC" id="2.7.13.3" evidence="2"/>
<dbReference type="InterPro" id="IPR005467">
    <property type="entry name" value="His_kinase_dom"/>
</dbReference>
<evidence type="ECO:0000259" key="7">
    <source>
        <dbReference type="PROSITE" id="PS50109"/>
    </source>
</evidence>
<dbReference type="InterPro" id="IPR001610">
    <property type="entry name" value="PAC"/>
</dbReference>
<keyword evidence="5" id="KW-0418">Kinase</keyword>
<evidence type="ECO:0000256" key="3">
    <source>
        <dbReference type="ARBA" id="ARBA00022553"/>
    </source>
</evidence>
<evidence type="ECO:0000256" key="6">
    <source>
        <dbReference type="ARBA" id="ARBA00023012"/>
    </source>
</evidence>
<dbReference type="InterPro" id="IPR036097">
    <property type="entry name" value="HisK_dim/P_sf"/>
</dbReference>
<dbReference type="SMART" id="SM00388">
    <property type="entry name" value="HisKA"/>
    <property type="match status" value="1"/>
</dbReference>
<dbReference type="PROSITE" id="PS50109">
    <property type="entry name" value="HIS_KIN"/>
    <property type="match status" value="1"/>
</dbReference>
<feature type="domain" description="PAS" evidence="8">
    <location>
        <begin position="137"/>
        <end position="211"/>
    </location>
</feature>
<evidence type="ECO:0000313" key="11">
    <source>
        <dbReference type="Proteomes" id="UP000608850"/>
    </source>
</evidence>
<evidence type="ECO:0000256" key="2">
    <source>
        <dbReference type="ARBA" id="ARBA00012438"/>
    </source>
</evidence>
<dbReference type="SMART" id="SM00091">
    <property type="entry name" value="PAS"/>
    <property type="match status" value="2"/>
</dbReference>
<reference evidence="10 11" key="1">
    <citation type="journal article" date="2019" name="Int. J. Syst. Evol. Microbiol.">
        <title>The Global Catalogue of Microorganisms (GCM) 10K type strain sequencing project: providing services to taxonomists for standard genome sequencing and annotation.</title>
        <authorList>
            <consortium name="The Broad Institute Genomics Platform"/>
            <consortium name="The Broad Institute Genome Sequencing Center for Infectious Disease"/>
            <person name="Wu L."/>
            <person name="Ma J."/>
        </authorList>
    </citation>
    <scope>NUCLEOTIDE SEQUENCE [LARGE SCALE GENOMIC DNA]</scope>
    <source>
        <strain evidence="10 11">JCM 16331</strain>
    </source>
</reference>
<dbReference type="OrthoDB" id="8127at2157"/>
<dbReference type="InterPro" id="IPR000700">
    <property type="entry name" value="PAS-assoc_C"/>
</dbReference>
<comment type="caution">
    <text evidence="10">The sequence shown here is derived from an EMBL/GenBank/DDBJ whole genome shotgun (WGS) entry which is preliminary data.</text>
</comment>
<dbReference type="PROSITE" id="PS50113">
    <property type="entry name" value="PAC"/>
    <property type="match status" value="1"/>
</dbReference>
<evidence type="ECO:0000313" key="10">
    <source>
        <dbReference type="EMBL" id="GGN20163.1"/>
    </source>
</evidence>
<dbReference type="Pfam" id="PF13426">
    <property type="entry name" value="PAS_9"/>
    <property type="match status" value="1"/>
</dbReference>
<keyword evidence="3" id="KW-0597">Phosphoprotein</keyword>
<dbReference type="Gene3D" id="3.30.450.20">
    <property type="entry name" value="PAS domain"/>
    <property type="match status" value="2"/>
</dbReference>
<dbReference type="InterPro" id="IPR003661">
    <property type="entry name" value="HisK_dim/P_dom"/>
</dbReference>
<feature type="domain" description="PAS" evidence="8">
    <location>
        <begin position="11"/>
        <end position="68"/>
    </location>
</feature>
<dbReference type="PANTHER" id="PTHR43711:SF1">
    <property type="entry name" value="HISTIDINE KINASE 1"/>
    <property type="match status" value="1"/>
</dbReference>
<evidence type="ECO:0000259" key="9">
    <source>
        <dbReference type="PROSITE" id="PS50113"/>
    </source>
</evidence>
<dbReference type="InterPro" id="IPR003594">
    <property type="entry name" value="HATPase_dom"/>
</dbReference>
<dbReference type="InterPro" id="IPR036890">
    <property type="entry name" value="HATPase_C_sf"/>
</dbReference>
<dbReference type="RefSeq" id="WP_188878953.1">
    <property type="nucleotide sequence ID" value="NZ_BMOQ01000005.1"/>
</dbReference>
<dbReference type="NCBIfam" id="TIGR00229">
    <property type="entry name" value="sensory_box"/>
    <property type="match status" value="2"/>
</dbReference>
<keyword evidence="6" id="KW-0902">Two-component regulatory system</keyword>
<dbReference type="PROSITE" id="PS50112">
    <property type="entry name" value="PAS"/>
    <property type="match status" value="2"/>
</dbReference>
<protein>
    <recommendedName>
        <fullName evidence="2">histidine kinase</fullName>
        <ecNumber evidence="2">2.7.13.3</ecNumber>
    </recommendedName>
</protein>
<keyword evidence="4" id="KW-0808">Transferase</keyword>
<dbReference type="PRINTS" id="PR00344">
    <property type="entry name" value="BCTRLSENSOR"/>
</dbReference>
<proteinExistence type="predicted"/>
<dbReference type="Proteomes" id="UP000608850">
    <property type="component" value="Unassembled WGS sequence"/>
</dbReference>
<dbReference type="EMBL" id="BMOQ01000005">
    <property type="protein sequence ID" value="GGN20163.1"/>
    <property type="molecule type" value="Genomic_DNA"/>
</dbReference>
<dbReference type="GO" id="GO:0000155">
    <property type="term" value="F:phosphorelay sensor kinase activity"/>
    <property type="evidence" value="ECO:0007669"/>
    <property type="project" value="InterPro"/>
</dbReference>
<dbReference type="Gene3D" id="3.30.565.10">
    <property type="entry name" value="Histidine kinase-like ATPase, C-terminal domain"/>
    <property type="match status" value="1"/>
</dbReference>
<dbReference type="SMART" id="SM00086">
    <property type="entry name" value="PAC"/>
    <property type="match status" value="2"/>
</dbReference>
<accession>A0A830GD16</accession>
<dbReference type="CDD" id="cd00082">
    <property type="entry name" value="HisKA"/>
    <property type="match status" value="1"/>
</dbReference>
<dbReference type="InterPro" id="IPR035965">
    <property type="entry name" value="PAS-like_dom_sf"/>
</dbReference>
<keyword evidence="11" id="KW-1185">Reference proteome</keyword>
<dbReference type="InterPro" id="IPR004358">
    <property type="entry name" value="Sig_transdc_His_kin-like_C"/>
</dbReference>
<dbReference type="AlphaFoldDB" id="A0A830GD16"/>
<evidence type="ECO:0000259" key="8">
    <source>
        <dbReference type="PROSITE" id="PS50112"/>
    </source>
</evidence>
<dbReference type="PANTHER" id="PTHR43711">
    <property type="entry name" value="TWO-COMPONENT HISTIDINE KINASE"/>
    <property type="match status" value="1"/>
</dbReference>
<evidence type="ECO:0000256" key="1">
    <source>
        <dbReference type="ARBA" id="ARBA00000085"/>
    </source>
</evidence>
<dbReference type="InterPro" id="IPR013656">
    <property type="entry name" value="PAS_4"/>
</dbReference>